<dbReference type="SUPFAM" id="SSF56322">
    <property type="entry name" value="ADC synthase"/>
    <property type="match status" value="1"/>
</dbReference>
<reference evidence="3" key="1">
    <citation type="submission" date="2020-05" db="EMBL/GenBank/DDBJ databases">
        <authorList>
            <person name="Chiriac C."/>
            <person name="Salcher M."/>
            <person name="Ghai R."/>
            <person name="Kavagutti S V."/>
        </authorList>
    </citation>
    <scope>NUCLEOTIDE SEQUENCE</scope>
</reference>
<dbReference type="PANTHER" id="PTHR11236:SF50">
    <property type="entry name" value="AMINODEOXYCHORISMATE SYNTHASE COMPONENT 1"/>
    <property type="match status" value="1"/>
</dbReference>
<evidence type="ECO:0000313" key="5">
    <source>
        <dbReference type="EMBL" id="CAB4935124.1"/>
    </source>
</evidence>
<dbReference type="EMBL" id="CAEZYR010000210">
    <property type="protein sequence ID" value="CAB4774235.1"/>
    <property type="molecule type" value="Genomic_DNA"/>
</dbReference>
<protein>
    <submittedName>
        <fullName evidence="3">Unannotated protein</fullName>
    </submittedName>
</protein>
<dbReference type="Pfam" id="PF00425">
    <property type="entry name" value="Chorismate_bind"/>
    <property type="match status" value="1"/>
</dbReference>
<feature type="domain" description="Chorismate-utilising enzyme C-terminal" evidence="2">
    <location>
        <begin position="127"/>
        <end position="378"/>
    </location>
</feature>
<dbReference type="InterPro" id="IPR005801">
    <property type="entry name" value="ADC_synthase"/>
</dbReference>
<evidence type="ECO:0000313" key="3">
    <source>
        <dbReference type="EMBL" id="CAB4774235.1"/>
    </source>
</evidence>
<dbReference type="PRINTS" id="PR00095">
    <property type="entry name" value="ANTSNTHASEI"/>
</dbReference>
<dbReference type="PANTHER" id="PTHR11236">
    <property type="entry name" value="AMINOBENZOATE/ANTHRANILATE SYNTHASE"/>
    <property type="match status" value="1"/>
</dbReference>
<dbReference type="InterPro" id="IPR015890">
    <property type="entry name" value="Chorismate_C"/>
</dbReference>
<evidence type="ECO:0000313" key="4">
    <source>
        <dbReference type="EMBL" id="CAB4835597.1"/>
    </source>
</evidence>
<dbReference type="AlphaFoldDB" id="A0A6J6VT58"/>
<dbReference type="Gene3D" id="3.60.120.10">
    <property type="entry name" value="Anthranilate synthase"/>
    <property type="match status" value="1"/>
</dbReference>
<feature type="region of interest" description="Disordered" evidence="1">
    <location>
        <begin position="1"/>
        <end position="31"/>
    </location>
</feature>
<dbReference type="InterPro" id="IPR019999">
    <property type="entry name" value="Anth_synth_I-like"/>
</dbReference>
<dbReference type="GO" id="GO:0000162">
    <property type="term" value="P:L-tryptophan biosynthetic process"/>
    <property type="evidence" value="ECO:0007669"/>
    <property type="project" value="TreeGrafter"/>
</dbReference>
<dbReference type="EMBL" id="CAFBMH010000171">
    <property type="protein sequence ID" value="CAB4935124.1"/>
    <property type="molecule type" value="Genomic_DNA"/>
</dbReference>
<dbReference type="EMBL" id="CAFABA010000134">
    <property type="protein sequence ID" value="CAB4835597.1"/>
    <property type="molecule type" value="Genomic_DNA"/>
</dbReference>
<sequence length="403" mass="43393">MRRYRPLGPSFTGRETTSRDAPNQRGAASIRGTNVRVTCRRGGQNARVTRARESALCVVGDRMGTGLLDVTEDLSALDSSGFWAVVVPYEGAPVCARFERVRPATPWPGAPWYGPTRDEWSSSLDQVQFCRGVETIRAAIAAGDVYQVNLTRRLSAPLPHHPPDGASTDIAALGAALAQGNPAPYAAVVRLPAHGVHVASASPELFVRREGRRVWSSPIKGTATVASKLTPKDQAENVMIVDLVRNDLGRVCEWGSVEVPALLRVEAHPGLVHLVSTVQGRLRDGVGWPEVIAATFPPGSVTGAPKIAACSMIDALEATPRGVYCGAVGWVDADQQIGALNVAIRTFFIEHGRLHFGTGGGITYDSDPRREWEETELKARRLLAVASRDTTVEPYPSGRRTSR</sequence>
<evidence type="ECO:0000259" key="2">
    <source>
        <dbReference type="Pfam" id="PF00425"/>
    </source>
</evidence>
<accession>A0A6J6VT58</accession>
<name>A0A6J6VT58_9ZZZZ</name>
<organism evidence="3">
    <name type="scientific">freshwater metagenome</name>
    <dbReference type="NCBI Taxonomy" id="449393"/>
    <lineage>
        <taxon>unclassified sequences</taxon>
        <taxon>metagenomes</taxon>
        <taxon>ecological metagenomes</taxon>
    </lineage>
</organism>
<evidence type="ECO:0000256" key="1">
    <source>
        <dbReference type="SAM" id="MobiDB-lite"/>
    </source>
</evidence>
<gene>
    <name evidence="3" type="ORF">UFOPK2754_03268</name>
    <name evidence="4" type="ORF">UFOPK3139_02533</name>
    <name evidence="5" type="ORF">UFOPK3543_02904</name>
</gene>
<proteinExistence type="predicted"/>
<dbReference type="GO" id="GO:0046820">
    <property type="term" value="F:4-amino-4-deoxychorismate synthase activity"/>
    <property type="evidence" value="ECO:0007669"/>
    <property type="project" value="TreeGrafter"/>
</dbReference>